<evidence type="ECO:0000259" key="1">
    <source>
        <dbReference type="Pfam" id="PF12873"/>
    </source>
</evidence>
<feature type="domain" description="DUF3825" evidence="1">
    <location>
        <begin position="151"/>
        <end position="431"/>
    </location>
</feature>
<dbReference type="AlphaFoldDB" id="A0A1E3AIE3"/>
<comment type="caution">
    <text evidence="2">The sequence shown here is derived from an EMBL/GenBank/DDBJ whole genome shotgun (WGS) entry which is preliminary data.</text>
</comment>
<accession>A0A1E3AIE3</accession>
<protein>
    <recommendedName>
        <fullName evidence="1">DUF3825 domain-containing protein</fullName>
    </recommendedName>
</protein>
<gene>
    <name evidence="2" type="ORF">BEI61_00147</name>
</gene>
<organism evidence="2 3">
    <name type="scientific">Eisenbergiella tayi</name>
    <dbReference type="NCBI Taxonomy" id="1432052"/>
    <lineage>
        <taxon>Bacteria</taxon>
        <taxon>Bacillati</taxon>
        <taxon>Bacillota</taxon>
        <taxon>Clostridia</taxon>
        <taxon>Lachnospirales</taxon>
        <taxon>Lachnospiraceae</taxon>
        <taxon>Eisenbergiella</taxon>
    </lineage>
</organism>
<dbReference type="Pfam" id="PF12873">
    <property type="entry name" value="DUF3825"/>
    <property type="match status" value="1"/>
</dbReference>
<name>A0A1E3AIE3_9FIRM</name>
<dbReference type="EMBL" id="MCGH01000001">
    <property type="protein sequence ID" value="ODM08518.1"/>
    <property type="molecule type" value="Genomic_DNA"/>
</dbReference>
<evidence type="ECO:0000313" key="2">
    <source>
        <dbReference type="EMBL" id="ODM08518.1"/>
    </source>
</evidence>
<evidence type="ECO:0000313" key="3">
    <source>
        <dbReference type="Proteomes" id="UP000094067"/>
    </source>
</evidence>
<dbReference type="InterPro" id="IPR024437">
    <property type="entry name" value="DUF3825"/>
</dbReference>
<proteinExistence type="predicted"/>
<reference evidence="2 3" key="1">
    <citation type="submission" date="2016-07" db="EMBL/GenBank/DDBJ databases">
        <title>Characterization of isolates of Eisenbergiella tayi derived from blood cultures, using whole genome sequencing.</title>
        <authorList>
            <person name="Burdz T."/>
            <person name="Wiebe D."/>
            <person name="Huynh C."/>
            <person name="Bernard K."/>
        </authorList>
    </citation>
    <scope>NUCLEOTIDE SEQUENCE [LARGE SCALE GENOMIC DNA]</scope>
    <source>
        <strain evidence="2 3">NML 110608</strain>
    </source>
</reference>
<sequence>MLIDQFKEIKDFAFLPERALVSFRILSGNTKSTQYELLQIINSLYKKAASEIEQAQIIYKNGNVVVSDLKSADHIYMTVDVLSKEDGSAVVLIFVPNKNENRQPWEMQGAISANEFHSDIFVEVGNKPREMLFNYAQWNNYLADLKQLKDELALYENWSFKENPSDDDFPILKSYINYTFAKAWQDKLILLSIDERYSVFNTGLVNRNYQYIYILFEKNIGLKPWKFVMFCIPGVKHGGRLLADNFNRLPKPVRYFSKISDISYIISEEKTPDEQVPDLQPDHYFIDHPDRLPHCFLVDGCRKSSKLTELLNIDINNFTEKEKKEYWHKIGDEITSDPDVYDDLESAFRSAVRKTVMRVSWNYRTAIPVYFPSYNKMSILLPLAFNTKRIAEVALVVEYNSTSKKYTAPTILTLPVAYSNARLVCKPESDWLNQRIFEAAELEGLDINENDNS</sequence>
<dbReference type="Proteomes" id="UP000094067">
    <property type="component" value="Unassembled WGS sequence"/>
</dbReference>
<dbReference type="RefSeq" id="WP_069150897.1">
    <property type="nucleotide sequence ID" value="NZ_MCGH01000001.1"/>
</dbReference>